<proteinExistence type="inferred from homology"/>
<feature type="region of interest" description="Disordered" evidence="5">
    <location>
        <begin position="1"/>
        <end position="108"/>
    </location>
</feature>
<evidence type="ECO:0000313" key="8">
    <source>
        <dbReference type="Proteomes" id="UP000546213"/>
    </source>
</evidence>
<keyword evidence="3" id="KW-0788">Thiol protease</keyword>
<keyword evidence="3" id="KW-0378">Hydrolase</keyword>
<comment type="similarity">
    <text evidence="1">Belongs to the peptidase C14B family.</text>
</comment>
<dbReference type="Proteomes" id="UP000546213">
    <property type="component" value="Unassembled WGS sequence"/>
</dbReference>
<feature type="compositionally biased region" description="Polar residues" evidence="5">
    <location>
        <begin position="50"/>
        <end position="59"/>
    </location>
</feature>
<dbReference type="SUPFAM" id="SSF52129">
    <property type="entry name" value="Caspase-like"/>
    <property type="match status" value="1"/>
</dbReference>
<evidence type="ECO:0000259" key="6">
    <source>
        <dbReference type="Pfam" id="PF00656"/>
    </source>
</evidence>
<evidence type="ECO:0000313" key="7">
    <source>
        <dbReference type="EMBL" id="KAF5582944.1"/>
    </source>
</evidence>
<dbReference type="PANTHER" id="PTHR48104:SF30">
    <property type="entry name" value="METACASPASE-1"/>
    <property type="match status" value="1"/>
</dbReference>
<feature type="domain" description="Peptidase C14 caspase" evidence="6">
    <location>
        <begin position="115"/>
        <end position="371"/>
    </location>
</feature>
<keyword evidence="3" id="KW-0645">Protease</keyword>
<dbReference type="GO" id="GO:0006915">
    <property type="term" value="P:apoptotic process"/>
    <property type="evidence" value="ECO:0007669"/>
    <property type="project" value="UniProtKB-KW"/>
</dbReference>
<evidence type="ECO:0000256" key="3">
    <source>
        <dbReference type="ARBA" id="ARBA00022807"/>
    </source>
</evidence>
<dbReference type="Pfam" id="PF00656">
    <property type="entry name" value="Peptidase_C14"/>
    <property type="match status" value="1"/>
</dbReference>
<evidence type="ECO:0000256" key="2">
    <source>
        <dbReference type="ARBA" id="ARBA00022703"/>
    </source>
</evidence>
<feature type="compositionally biased region" description="Polar residues" evidence="5">
    <location>
        <begin position="92"/>
        <end position="108"/>
    </location>
</feature>
<dbReference type="InterPro" id="IPR029030">
    <property type="entry name" value="Caspase-like_dom_sf"/>
</dbReference>
<dbReference type="PANTHER" id="PTHR48104">
    <property type="entry name" value="METACASPASE-4"/>
    <property type="match status" value="1"/>
</dbReference>
<dbReference type="EMBL" id="JAAOAS010000257">
    <property type="protein sequence ID" value="KAF5582944.1"/>
    <property type="molecule type" value="Genomic_DNA"/>
</dbReference>
<dbReference type="GO" id="GO:0005737">
    <property type="term" value="C:cytoplasm"/>
    <property type="evidence" value="ECO:0007669"/>
    <property type="project" value="TreeGrafter"/>
</dbReference>
<gene>
    <name evidence="7" type="ORF">FPCIR_9261</name>
</gene>
<reference evidence="7 8" key="1">
    <citation type="submission" date="2020-05" db="EMBL/GenBank/DDBJ databases">
        <title>Identification and distribution of gene clusters putatively required for synthesis of sphingolipid metabolism inhibitors in phylogenetically diverse species of the filamentous fungus Fusarium.</title>
        <authorList>
            <person name="Kim H.-S."/>
            <person name="Busman M."/>
            <person name="Brown D.W."/>
            <person name="Divon H."/>
            <person name="Uhlig S."/>
            <person name="Proctor R.H."/>
        </authorList>
    </citation>
    <scope>NUCLEOTIDE SEQUENCE [LARGE SCALE GENOMIC DNA]</scope>
    <source>
        <strain evidence="7 8">NRRL 36939</strain>
    </source>
</reference>
<name>A0A8H5KYG0_9HYPO</name>
<dbReference type="InterPro" id="IPR050452">
    <property type="entry name" value="Metacaspase"/>
</dbReference>
<dbReference type="Gene3D" id="3.40.50.1460">
    <property type="match status" value="1"/>
</dbReference>
<evidence type="ECO:0000256" key="5">
    <source>
        <dbReference type="SAM" id="MobiDB-lite"/>
    </source>
</evidence>
<keyword evidence="2" id="KW-0053">Apoptosis</keyword>
<dbReference type="InterPro" id="IPR011600">
    <property type="entry name" value="Pept_C14_caspase"/>
</dbReference>
<dbReference type="GO" id="GO:0006508">
    <property type="term" value="P:proteolysis"/>
    <property type="evidence" value="ECO:0007669"/>
    <property type="project" value="InterPro"/>
</dbReference>
<keyword evidence="4" id="KW-0865">Zymogen</keyword>
<evidence type="ECO:0000256" key="1">
    <source>
        <dbReference type="ARBA" id="ARBA00009005"/>
    </source>
</evidence>
<comment type="caution">
    <text evidence="7">The sequence shown here is derived from an EMBL/GenBank/DDBJ whole genome shotgun (WGS) entry which is preliminary data.</text>
</comment>
<feature type="compositionally biased region" description="Basic and acidic residues" evidence="5">
    <location>
        <begin position="31"/>
        <end position="49"/>
    </location>
</feature>
<keyword evidence="8" id="KW-1185">Reference proteome</keyword>
<protein>
    <submittedName>
        <fullName evidence="7">Caspase</fullName>
    </submittedName>
</protein>
<dbReference type="OrthoDB" id="3223806at2759"/>
<accession>A0A8H5KYG0</accession>
<evidence type="ECO:0000256" key="4">
    <source>
        <dbReference type="ARBA" id="ARBA00023145"/>
    </source>
</evidence>
<organism evidence="7 8">
    <name type="scientific">Fusarium pseudocircinatum</name>
    <dbReference type="NCBI Taxonomy" id="56676"/>
    <lineage>
        <taxon>Eukaryota</taxon>
        <taxon>Fungi</taxon>
        <taxon>Dikarya</taxon>
        <taxon>Ascomycota</taxon>
        <taxon>Pezizomycotina</taxon>
        <taxon>Sordariomycetes</taxon>
        <taxon>Hypocreomycetidae</taxon>
        <taxon>Hypocreales</taxon>
        <taxon>Nectriaceae</taxon>
        <taxon>Fusarium</taxon>
        <taxon>Fusarium fujikuroi species complex</taxon>
    </lineage>
</organism>
<sequence length="744" mass="84688">MSEEHTEASRGLQRHTPGSDYPNTWSQKLAVTDRPDRLAEAQSDVKKQSQAELSVSRQLQAPRDSNKPNWPRYNGPLPEGVKSTSREKHTITRSNVPQSIYNKKMASSNVDKSQNRALLIGIRDYPYPLNPLPGAVKDVENQARWLTEKNIVPESNIVKIISNDTNGLQPTYQNILKEFQKLIKEAQPGSFIFVHFSGHGSQRTTVLDTARAEWKAGKDELLLFKDGYMRDFEFREILDQLGKNGRVVFAVLDCCHSGGIDRDDEPEGQVIYREVPESQTDGLCEHEYDKKVLDKWNNMESDWWKNPRTYTLLAACEEGMRARDTPEGGYLTTSLLSVLQSTLSFRWANYRRLQRILAAEMKRHNRDQTPIILGLSDRTMFTADQFYMPEVAYVDKVINSGTGVRIDLGRAHFVQEKSKYQIFPRDYDSSQGDPPLATVSVSMLGGLFSQAEIPEEVSNRISQGCIARPVDMGFTTIVGMSEFLKKETDYGSLESTLKNCDEPTSLLKIEGNDTATPQFFLDVQNGEYEILDGERRPIRFPHLPPIKCQKSDAAQLVHQSLHRMVHFNRVWALKNESTYLNQRFKFFAADTTEGRNIDVKDEGRVMLNIENTSHESLHYCLLNLRPMGEIKQLLPHDATGTENLPPGAKHPLPIIMSIPTELKQVGVKNTKSIFKLFVANRRSFFHMHQTPEFLVSEDERSTASWRNGEIDFSSMKDMTAMENDNWTTAEIVVNIEQQDNGNES</sequence>
<dbReference type="GO" id="GO:0004197">
    <property type="term" value="F:cysteine-type endopeptidase activity"/>
    <property type="evidence" value="ECO:0007669"/>
    <property type="project" value="InterPro"/>
</dbReference>
<dbReference type="AlphaFoldDB" id="A0A8H5KYG0"/>